<reference evidence="1" key="1">
    <citation type="submission" date="2022-12" db="EMBL/GenBank/DDBJ databases">
        <title>Genome Sequence of Lasiodiplodia mahajangana.</title>
        <authorList>
            <person name="Buettner E."/>
        </authorList>
    </citation>
    <scope>NUCLEOTIDE SEQUENCE</scope>
    <source>
        <strain evidence="1">VT137</strain>
    </source>
</reference>
<organism evidence="1 2">
    <name type="scientific">Lasiodiplodia mahajangana</name>
    <dbReference type="NCBI Taxonomy" id="1108764"/>
    <lineage>
        <taxon>Eukaryota</taxon>
        <taxon>Fungi</taxon>
        <taxon>Dikarya</taxon>
        <taxon>Ascomycota</taxon>
        <taxon>Pezizomycotina</taxon>
        <taxon>Dothideomycetes</taxon>
        <taxon>Dothideomycetes incertae sedis</taxon>
        <taxon>Botryosphaeriales</taxon>
        <taxon>Botryosphaeriaceae</taxon>
        <taxon>Lasiodiplodia</taxon>
    </lineage>
</organism>
<evidence type="ECO:0000313" key="2">
    <source>
        <dbReference type="Proteomes" id="UP001153332"/>
    </source>
</evidence>
<comment type="caution">
    <text evidence="1">The sequence shown here is derived from an EMBL/GenBank/DDBJ whole genome shotgun (WGS) entry which is preliminary data.</text>
</comment>
<accession>A0ACC2JUZ2</accession>
<dbReference type="EMBL" id="JAPUUL010000313">
    <property type="protein sequence ID" value="KAJ8131316.1"/>
    <property type="molecule type" value="Genomic_DNA"/>
</dbReference>
<protein>
    <submittedName>
        <fullName evidence="1">Uncharacterized protein</fullName>
    </submittedName>
</protein>
<sequence length="977" mass="111798">MNVQDLEELFSSGWAGVVERCHRSLQPEDIHALETYGSWDSVRMSILDVPGGKASFEFTLLKPSLSHLSSFTHTFETELGSKLSASFLWGSIGILLQVRFYPTDADSHFFCLLSSKVTSEDHEAAETILRMIRSMGHTAGIFNTYRAALPRMVDQVKEACFNIQMELVEFCVDAIRYMRGDNESGRHQSSIQFDALAHASSRQDLPPGPIEIVEKRYSRMSSELEKMLVQVEKLVQFNLSLSIHAIPTNAEASRALRIPDKKPTYHLLPRTGPLRFFGRADIFERLDNVFDNEPWASLRSVALWGLGGIGKSFIALQYIETKVRRGTYDATLWVHAEDDESIRQSFTDIALKLKLAGASPQTHGENLELVQDWFQSTDYRWLLVYDDVPSTGIPTRYWPISRQGHVIITTRMSSVAFAEAGTTIEVTLDDMMGSEFLMFLLKEETGNDPERDRVSTQEPSHRLGGYPPAISHMARVIHPRSLTIPEFLRIYLNNTMHLHGSVFKALWGFSFQALDDPAHAFLGVLSFLMPDHIPQSLFEPKKQLPKSLEFCNDEFGFSEVIERLLDASLIKRNRTTRAFSIHRMVQIQFIYLLDQSQLQRRFEDAVSIIYQQFPRMTDENGQLYAEWTQCNALLQHVISLKESFRACHNSNKNFKAPLQFCELLKDCQRYLYESNAFDELDDMCDVNLVAVETLDDKGKINALLPHIYSQQANMHEGLGNAEKSIELNKKGYQIRLNENPINQVLCYGFESNIGYTYNTANKHQDAMEWFEKARNRWIEFVDENGNQDSYPAILKKNMARCFFYMDDLPKARSLLDTAIAEFQAEKPFNWGMMAYAYHVMGLINRKQGDLEAAEANLIKARDFWSPEEQDKSNPFYGGCVYKAGVVCLDRGNKEAAVKHLRESLVVTGSHKDKMPVEFARNCFKLSEALLLKDSLGNRMEAEELRKHAEEYLKKRDPAATAFSTEDAYDQFVPIFWR</sequence>
<evidence type="ECO:0000313" key="1">
    <source>
        <dbReference type="EMBL" id="KAJ8131316.1"/>
    </source>
</evidence>
<name>A0ACC2JUZ2_9PEZI</name>
<gene>
    <name evidence="1" type="ORF">O1611_g2307</name>
</gene>
<proteinExistence type="predicted"/>
<dbReference type="Proteomes" id="UP001153332">
    <property type="component" value="Unassembled WGS sequence"/>
</dbReference>
<keyword evidence="2" id="KW-1185">Reference proteome</keyword>